<dbReference type="InterPro" id="IPR036390">
    <property type="entry name" value="WH_DNA-bd_sf"/>
</dbReference>
<dbReference type="InterPro" id="IPR029044">
    <property type="entry name" value="Nucleotide-diphossugar_trans"/>
</dbReference>
<evidence type="ECO:0000259" key="4">
    <source>
        <dbReference type="Pfam" id="PF01636"/>
    </source>
</evidence>
<dbReference type="Gene3D" id="3.90.1200.10">
    <property type="match status" value="1"/>
</dbReference>
<dbReference type="InterPro" id="IPR005835">
    <property type="entry name" value="NTP_transferase_dom"/>
</dbReference>
<comment type="caution">
    <text evidence="5">The sequence shown here is derived from an EMBL/GenBank/DDBJ whole genome shotgun (WGS) entry which is preliminary data.</text>
</comment>
<evidence type="ECO:0000313" key="6">
    <source>
        <dbReference type="Proteomes" id="UP001454086"/>
    </source>
</evidence>
<dbReference type="SUPFAM" id="SSF53448">
    <property type="entry name" value="Nucleotide-diphospho-sugar transferases"/>
    <property type="match status" value="1"/>
</dbReference>
<dbReference type="InterPro" id="IPR050065">
    <property type="entry name" value="GlmU-like"/>
</dbReference>
<protein>
    <submittedName>
        <fullName evidence="5">Phosphotransferase</fullName>
    </submittedName>
</protein>
<dbReference type="Pfam" id="PF00483">
    <property type="entry name" value="NTP_transferase"/>
    <property type="match status" value="1"/>
</dbReference>
<keyword evidence="1" id="KW-0808">Transferase</keyword>
<dbReference type="RefSeq" id="WP_040380340.1">
    <property type="nucleotide sequence ID" value="NZ_JBBMFM010000007.1"/>
</dbReference>
<dbReference type="EMBL" id="JBBMFM010000007">
    <property type="protein sequence ID" value="MEQ2423977.1"/>
    <property type="molecule type" value="Genomic_DNA"/>
</dbReference>
<proteinExistence type="predicted"/>
<dbReference type="Gene3D" id="3.30.200.20">
    <property type="entry name" value="Phosphorylase Kinase, domain 1"/>
    <property type="match status" value="1"/>
</dbReference>
<dbReference type="SUPFAM" id="SSF56112">
    <property type="entry name" value="Protein kinase-like (PK-like)"/>
    <property type="match status" value="1"/>
</dbReference>
<keyword evidence="6" id="KW-1185">Reference proteome</keyword>
<feature type="domain" description="Aminoglycoside phosphotransferase" evidence="4">
    <location>
        <begin position="356"/>
        <end position="567"/>
    </location>
</feature>
<evidence type="ECO:0000259" key="3">
    <source>
        <dbReference type="Pfam" id="PF00483"/>
    </source>
</evidence>
<dbReference type="CDD" id="cd02523">
    <property type="entry name" value="PC_cytidylyltransferase"/>
    <property type="match status" value="1"/>
</dbReference>
<dbReference type="Pfam" id="PF13412">
    <property type="entry name" value="HTH_24"/>
    <property type="match status" value="1"/>
</dbReference>
<dbReference type="InterPro" id="IPR002575">
    <property type="entry name" value="Aminoglycoside_PTrfase"/>
</dbReference>
<name>A0ABV1D0Q8_9FIRM</name>
<feature type="domain" description="Nucleotidyl transferase" evidence="3">
    <location>
        <begin position="76"/>
        <end position="185"/>
    </location>
</feature>
<evidence type="ECO:0000256" key="2">
    <source>
        <dbReference type="ARBA" id="ARBA00022695"/>
    </source>
</evidence>
<keyword evidence="2" id="KW-0548">Nucleotidyltransferase</keyword>
<accession>A0ABV1D0Q8</accession>
<dbReference type="SUPFAM" id="SSF46785">
    <property type="entry name" value="Winged helix' DNA-binding domain"/>
    <property type="match status" value="1"/>
</dbReference>
<organism evidence="5 6">
    <name type="scientific">Enterocloster hominis</name>
    <name type="common">ex Hitch et al. 2024</name>
    <dbReference type="NCBI Taxonomy" id="1917870"/>
    <lineage>
        <taxon>Bacteria</taxon>
        <taxon>Bacillati</taxon>
        <taxon>Bacillota</taxon>
        <taxon>Clostridia</taxon>
        <taxon>Lachnospirales</taxon>
        <taxon>Lachnospiraceae</taxon>
        <taxon>Enterocloster</taxon>
    </lineage>
</organism>
<dbReference type="Pfam" id="PF01636">
    <property type="entry name" value="APH"/>
    <property type="match status" value="1"/>
</dbReference>
<evidence type="ECO:0000256" key="1">
    <source>
        <dbReference type="ARBA" id="ARBA00022679"/>
    </source>
</evidence>
<dbReference type="Gene3D" id="3.90.550.10">
    <property type="entry name" value="Spore Coat Polysaccharide Biosynthesis Protein SpsA, Chain A"/>
    <property type="match status" value="1"/>
</dbReference>
<dbReference type="InterPro" id="IPR036388">
    <property type="entry name" value="WH-like_DNA-bd_sf"/>
</dbReference>
<sequence>MDRHGLVCRTVLEQPDITQREMAQKLKVSLGTVNGLIKECIGKGYIAERTDGGGGSGWELTGEGRRLLEGYKVDGALIIAAGFGSRFVPLTFETPKGLLEVFGERMIERQICQLHEVGITDITIAVGYLKEKFEYLMDKYDVKLLYNPEYSDKNTLATIYRSRKVLKGRNMYVLASDNWMRENMYHAYECGAWYSAAYQDGETKEWCLSFNKRGRITDVKIGGRDQWVMYGPAYFSREFSARFLPVLEAYYKSPGTEQFYWEQVYVDMLSGEARHRLEQEDGELLNETVRASGLSPAHWDEIEMDANRQPDNQVYEFENLEELRLFDPRYQNHSDNAAMKLVAEVFKVPESQIKDIRCLKSGMTNKSFLFKVGERHCICRIPGPGTELLINRKQEKQVYDAVACLGITEHVIYMNDRTGYKIAEYYEGARNADASDWSDMDRCMEMVRRLHQSGITVGHDFDIRERIDFYEKLCSSHGGILFEDYQEVRGWMDWLMDRMDAMDRPKCLSHIDANVDNFLFLGDGGVKLLDWEYAGMCDPIMDVSMCAIYSYYDEADMEKLLAIYLQREPTKDEYFAVYAYAALGGFLWSLWAVYKSALGDEFGEYTIIMYRYAKKYYRKLRKL</sequence>
<dbReference type="PANTHER" id="PTHR43584:SF5">
    <property type="entry name" value="PROTEIN LICC"/>
    <property type="match status" value="1"/>
</dbReference>
<reference evidence="5 6" key="1">
    <citation type="submission" date="2024-03" db="EMBL/GenBank/DDBJ databases">
        <title>Human intestinal bacterial collection.</title>
        <authorList>
            <person name="Pauvert C."/>
            <person name="Hitch T.C.A."/>
            <person name="Clavel T."/>
        </authorList>
    </citation>
    <scope>NUCLEOTIDE SEQUENCE [LARGE SCALE GENOMIC DNA]</scope>
    <source>
        <strain evidence="5 6">CLA-SR-H021</strain>
    </source>
</reference>
<dbReference type="InterPro" id="IPR011009">
    <property type="entry name" value="Kinase-like_dom_sf"/>
</dbReference>
<gene>
    <name evidence="5" type="ORF">WMQ36_03225</name>
</gene>
<dbReference type="Proteomes" id="UP001454086">
    <property type="component" value="Unassembled WGS sequence"/>
</dbReference>
<evidence type="ECO:0000313" key="5">
    <source>
        <dbReference type="EMBL" id="MEQ2423977.1"/>
    </source>
</evidence>
<dbReference type="PANTHER" id="PTHR43584">
    <property type="entry name" value="NUCLEOTIDYL TRANSFERASE"/>
    <property type="match status" value="1"/>
</dbReference>
<dbReference type="Gene3D" id="1.10.10.10">
    <property type="entry name" value="Winged helix-like DNA-binding domain superfamily/Winged helix DNA-binding domain"/>
    <property type="match status" value="1"/>
</dbReference>
<dbReference type="CDD" id="cd05151">
    <property type="entry name" value="ChoK-like"/>
    <property type="match status" value="1"/>
</dbReference>